<dbReference type="Proteomes" id="UP001337655">
    <property type="component" value="Unassembled WGS sequence"/>
</dbReference>
<accession>A0AAV9P6X5</accession>
<feature type="compositionally biased region" description="Basic and acidic residues" evidence="1">
    <location>
        <begin position="10"/>
        <end position="20"/>
    </location>
</feature>
<dbReference type="RefSeq" id="XP_064658254.1">
    <property type="nucleotide sequence ID" value="XM_064803339.1"/>
</dbReference>
<evidence type="ECO:0000256" key="1">
    <source>
        <dbReference type="SAM" id="MobiDB-lite"/>
    </source>
</evidence>
<keyword evidence="3" id="KW-1185">Reference proteome</keyword>
<dbReference type="GeneID" id="89927437"/>
<comment type="caution">
    <text evidence="2">The sequence shown here is derived from an EMBL/GenBank/DDBJ whole genome shotgun (WGS) entry which is preliminary data.</text>
</comment>
<evidence type="ECO:0008006" key="4">
    <source>
        <dbReference type="Google" id="ProtNLM"/>
    </source>
</evidence>
<name>A0AAV9P6X5_9PEZI</name>
<reference evidence="2 3" key="1">
    <citation type="submission" date="2023-08" db="EMBL/GenBank/DDBJ databases">
        <title>Black Yeasts Isolated from many extreme environments.</title>
        <authorList>
            <person name="Coleine C."/>
            <person name="Stajich J.E."/>
            <person name="Selbmann L."/>
        </authorList>
    </citation>
    <scope>NUCLEOTIDE SEQUENCE [LARGE SCALE GENOMIC DNA]</scope>
    <source>
        <strain evidence="2 3">CCFEE 5935</strain>
    </source>
</reference>
<dbReference type="AlphaFoldDB" id="A0AAV9P6X5"/>
<feature type="region of interest" description="Disordered" evidence="1">
    <location>
        <begin position="1"/>
        <end position="39"/>
    </location>
</feature>
<sequence>MSSSTPPSSPDEKKQTEEPTRPPAKRRKFAASGPPSRHVMRTRSRVKIFPIMDLPPELRNNIYRHVFSDSIPEPIKLKAIRLPPLLSVSNIIRVEALSVFFYEETFTTTVRSNWCIRSRHYHSPLYHRYVECGNVELHPLLCSGQHILPKRAIRFRKLEFRVTCVCCDPGITIGVVDLEVVGRTPTWKLTMLNTKQAEAKLALEGMCVEVKELVEDVATRRRFNGFTVQDVVDVGDCFRDDGA</sequence>
<evidence type="ECO:0000313" key="2">
    <source>
        <dbReference type="EMBL" id="KAK5168788.1"/>
    </source>
</evidence>
<organism evidence="2 3">
    <name type="scientific">Saxophila tyrrhenica</name>
    <dbReference type="NCBI Taxonomy" id="1690608"/>
    <lineage>
        <taxon>Eukaryota</taxon>
        <taxon>Fungi</taxon>
        <taxon>Dikarya</taxon>
        <taxon>Ascomycota</taxon>
        <taxon>Pezizomycotina</taxon>
        <taxon>Dothideomycetes</taxon>
        <taxon>Dothideomycetidae</taxon>
        <taxon>Mycosphaerellales</taxon>
        <taxon>Extremaceae</taxon>
        <taxon>Saxophila</taxon>
    </lineage>
</organism>
<gene>
    <name evidence="2" type="ORF">LTR77_006097</name>
</gene>
<evidence type="ECO:0000313" key="3">
    <source>
        <dbReference type="Proteomes" id="UP001337655"/>
    </source>
</evidence>
<proteinExistence type="predicted"/>
<protein>
    <recommendedName>
        <fullName evidence="4">F-box domain-containing protein</fullName>
    </recommendedName>
</protein>
<dbReference type="EMBL" id="JAVRRT010000009">
    <property type="protein sequence ID" value="KAK5168788.1"/>
    <property type="molecule type" value="Genomic_DNA"/>
</dbReference>